<gene>
    <name evidence="3" type="ORF">ACEWY4_022060</name>
</gene>
<dbReference type="Pfam" id="PF22069">
    <property type="entry name" value="Androglobin_IV"/>
    <property type="match status" value="1"/>
</dbReference>
<dbReference type="Pfam" id="PF22070">
    <property type="entry name" value="Androglobin_V"/>
    <property type="match status" value="2"/>
</dbReference>
<feature type="region of interest" description="Disordered" evidence="1">
    <location>
        <begin position="890"/>
        <end position="931"/>
    </location>
</feature>
<evidence type="ECO:0000313" key="3">
    <source>
        <dbReference type="EMBL" id="KAL2082242.1"/>
    </source>
</evidence>
<comment type="caution">
    <text evidence="3">The sequence shown here is derived from an EMBL/GenBank/DDBJ whole genome shotgun (WGS) entry which is preliminary data.</text>
</comment>
<dbReference type="CDD" id="cd22307">
    <property type="entry name" value="Adgb_C_mid-like"/>
    <property type="match status" value="1"/>
</dbReference>
<dbReference type="InterPro" id="IPR054095">
    <property type="entry name" value="Androglobin_V"/>
</dbReference>
<evidence type="ECO:0000313" key="4">
    <source>
        <dbReference type="Proteomes" id="UP001591681"/>
    </source>
</evidence>
<dbReference type="EMBL" id="JBHFQA010000019">
    <property type="protein sequence ID" value="KAL2082242.1"/>
    <property type="molecule type" value="Genomic_DNA"/>
</dbReference>
<feature type="region of interest" description="Disordered" evidence="1">
    <location>
        <begin position="768"/>
        <end position="824"/>
    </location>
</feature>
<feature type="region of interest" description="Disordered" evidence="1">
    <location>
        <begin position="68"/>
        <end position="130"/>
    </location>
</feature>
<sequence>MAEFKPDGFMGEEVTRTRLVRLTKPQLVQLVDFMEFQRDEDTTKAKLIDCLALQLGLADDQTKALREEQKAARERELEEQRARQKEKEKELELQIVTAEDKKKDERPPSDHTASEPQSPVEKTPSPVSEKPVLQETWVPLENFTQCFQTLLVFHKPSAYTHHSQKSQYKSSIFPRLSATDLTSPNSQSPEEKGSYFMVVDSLQPSEVLISFSALLHWGESLEEKKELALRSGVLTVEPVSWRSLQCQMPIFCSHTSACKASLLKLQPGQTPFVFGDEESVMPVLTKESVCFEQQAVCVARALGELVSCFSSEADRQAATRALTHTHFPPSAPRNAAGQHMKVFSEAVHRMFSGALGRELSSQELLAVQALTLQPSSGAGAHTSSHSPSDAPSPEQAEVPGVWAGRGPPTEAENRAATTLQAGLRGYTARRVIKAARPGTKENMSAAKTLKGMWASVEADLKKHAIALLGYMFSENPQCVDLYSCKQDEESRISLSEHSVALPDTPNTWALIYREVFVVPKDTLLLAKVYSPVPSVLHVIDNDTGEEVPRVFRRVQPHIYRKNQHGYTFVAETHTGDAPSGRWRMCLIGCRQPLPVPVRDTPLNSFCVKEFKDYYIPNDKHIICRFSVSVSVEVLGTVQFQVSVPQVLLRLTVLDHHTPLASATGRGQVLIPVFTFRADTGTHLHTSSAGLPAGSGERPGREEAVEEEEQEPMDTLPDAPPAPTHTHTHTHTHKYMVQAEVLHRSWPISEPEAAFIHSLRLAERNEIRVGGDKPDDISVDQSPSSDGQKSSTPKTNRKAKEKEKEKDKPVPKPASRLEQDESIAERQRVARWERIQEFRLQRDMVLQRRQQEAALRRALKRRQLEQYDAIQVSVCEWRRPVLEAREAVRGRQQAQQRLEEEAACEAAQRQAQAQEQDRSQAQPNRKSAGKKK</sequence>
<dbReference type="InterPro" id="IPR054093">
    <property type="entry name" value="Androglobin_II"/>
</dbReference>
<proteinExistence type="predicted"/>
<feature type="compositionally biased region" description="Low complexity" evidence="1">
    <location>
        <begin position="375"/>
        <end position="388"/>
    </location>
</feature>
<feature type="compositionally biased region" description="Polar residues" evidence="1">
    <location>
        <begin position="778"/>
        <end position="791"/>
    </location>
</feature>
<dbReference type="PANTHER" id="PTHR46298">
    <property type="entry name" value="ANDROGLOBIN"/>
    <property type="match status" value="1"/>
</dbReference>
<feature type="compositionally biased region" description="Low complexity" evidence="1">
    <location>
        <begin position="903"/>
        <end position="921"/>
    </location>
</feature>
<feature type="region of interest" description="Disordered" evidence="1">
    <location>
        <begin position="375"/>
        <end position="410"/>
    </location>
</feature>
<dbReference type="InterPro" id="IPR053033">
    <property type="entry name" value="Androglobin-like"/>
</dbReference>
<keyword evidence="4" id="KW-1185">Reference proteome</keyword>
<protein>
    <recommendedName>
        <fullName evidence="2">Globin domain-containing protein</fullName>
    </recommendedName>
</protein>
<organism evidence="3 4">
    <name type="scientific">Coilia grayii</name>
    <name type="common">Gray's grenadier anchovy</name>
    <dbReference type="NCBI Taxonomy" id="363190"/>
    <lineage>
        <taxon>Eukaryota</taxon>
        <taxon>Metazoa</taxon>
        <taxon>Chordata</taxon>
        <taxon>Craniata</taxon>
        <taxon>Vertebrata</taxon>
        <taxon>Euteleostomi</taxon>
        <taxon>Actinopterygii</taxon>
        <taxon>Neopterygii</taxon>
        <taxon>Teleostei</taxon>
        <taxon>Clupei</taxon>
        <taxon>Clupeiformes</taxon>
        <taxon>Clupeoidei</taxon>
        <taxon>Engraulidae</taxon>
        <taxon>Coilinae</taxon>
        <taxon>Coilia</taxon>
    </lineage>
</organism>
<feature type="compositionally biased region" description="Basic and acidic residues" evidence="1">
    <location>
        <begin position="797"/>
        <end position="824"/>
    </location>
</feature>
<dbReference type="InterPro" id="IPR057249">
    <property type="entry name" value="Globin_CP_ADGB"/>
</dbReference>
<feature type="domain" description="Globin" evidence="2">
    <location>
        <begin position="265"/>
        <end position="474"/>
    </location>
</feature>
<accession>A0ABD1J525</accession>
<dbReference type="Pfam" id="PF22068">
    <property type="entry name" value="Androglobin_II"/>
    <property type="match status" value="1"/>
</dbReference>
<dbReference type="PROSITE" id="PS50096">
    <property type="entry name" value="IQ"/>
    <property type="match status" value="1"/>
</dbReference>
<dbReference type="Proteomes" id="UP001591681">
    <property type="component" value="Unassembled WGS sequence"/>
</dbReference>
<evidence type="ECO:0000259" key="2">
    <source>
        <dbReference type="PROSITE" id="PS52042"/>
    </source>
</evidence>
<evidence type="ECO:0000256" key="1">
    <source>
        <dbReference type="SAM" id="MobiDB-lite"/>
    </source>
</evidence>
<reference evidence="3 4" key="1">
    <citation type="submission" date="2024-09" db="EMBL/GenBank/DDBJ databases">
        <title>A chromosome-level genome assembly of Gray's grenadier anchovy, Coilia grayii.</title>
        <authorList>
            <person name="Fu Z."/>
        </authorList>
    </citation>
    <scope>NUCLEOTIDE SEQUENCE [LARGE SCALE GENOMIC DNA]</scope>
    <source>
        <strain evidence="3">G4</strain>
        <tissue evidence="3">Muscle</tissue>
    </source>
</reference>
<dbReference type="InterPro" id="IPR054094">
    <property type="entry name" value="Androglobin_IV"/>
</dbReference>
<name>A0ABD1J525_9TELE</name>
<dbReference type="PANTHER" id="PTHR46298:SF1">
    <property type="entry name" value="ANDROGLOBIN"/>
    <property type="match status" value="1"/>
</dbReference>
<feature type="region of interest" description="Disordered" evidence="1">
    <location>
        <begin position="683"/>
        <end position="729"/>
    </location>
</feature>
<dbReference type="AlphaFoldDB" id="A0ABD1J525"/>
<dbReference type="PROSITE" id="PS52042">
    <property type="entry name" value="GLOBIN_CP_ADGB"/>
    <property type="match status" value="1"/>
</dbReference>
<feature type="compositionally biased region" description="Basic and acidic residues" evidence="1">
    <location>
        <begin position="68"/>
        <end position="113"/>
    </location>
</feature>